<dbReference type="InterPro" id="IPR018159">
    <property type="entry name" value="Spectrin/alpha-actinin"/>
</dbReference>
<dbReference type="OrthoDB" id="10256089at2759"/>
<evidence type="ECO:0000256" key="1">
    <source>
        <dbReference type="ARBA" id="ARBA00022658"/>
    </source>
</evidence>
<dbReference type="PANTHER" id="PTHR22826">
    <property type="entry name" value="RHO GUANINE EXCHANGE FACTOR-RELATED"/>
    <property type="match status" value="1"/>
</dbReference>
<reference evidence="2" key="1">
    <citation type="submission" date="2020-04" db="EMBL/GenBank/DDBJ databases">
        <authorList>
            <person name="Alioto T."/>
            <person name="Alioto T."/>
            <person name="Gomez Garrido J."/>
        </authorList>
    </citation>
    <scope>NUCLEOTIDE SEQUENCE</scope>
    <source>
        <strain evidence="2">A484AB</strain>
    </source>
</reference>
<dbReference type="EMBL" id="CACRXK020009712">
    <property type="protein sequence ID" value="CAB4017802.1"/>
    <property type="molecule type" value="Genomic_DNA"/>
</dbReference>
<name>A0A6S7JMN1_PARCT</name>
<dbReference type="GO" id="GO:0005085">
    <property type="term" value="F:guanyl-nucleotide exchange factor activity"/>
    <property type="evidence" value="ECO:0007669"/>
    <property type="project" value="UniProtKB-KW"/>
</dbReference>
<gene>
    <name evidence="2" type="ORF">PACLA_8A005497</name>
</gene>
<dbReference type="Gene3D" id="1.20.58.60">
    <property type="match status" value="2"/>
</dbReference>
<dbReference type="AlphaFoldDB" id="A0A6S7JMN1"/>
<dbReference type="PANTHER" id="PTHR22826:SF106">
    <property type="entry name" value="TRIO, ISOFORM A"/>
    <property type="match status" value="1"/>
</dbReference>
<dbReference type="Proteomes" id="UP001152795">
    <property type="component" value="Unassembled WGS sequence"/>
</dbReference>
<keyword evidence="3" id="KW-1185">Reference proteome</keyword>
<dbReference type="GO" id="GO:0019898">
    <property type="term" value="C:extrinsic component of membrane"/>
    <property type="evidence" value="ECO:0007669"/>
    <property type="project" value="TreeGrafter"/>
</dbReference>
<dbReference type="SUPFAM" id="SSF46966">
    <property type="entry name" value="Spectrin repeat"/>
    <property type="match status" value="1"/>
</dbReference>
<dbReference type="InterPro" id="IPR002017">
    <property type="entry name" value="Spectrin_repeat"/>
</dbReference>
<comment type="caution">
    <text evidence="2">The sequence shown here is derived from an EMBL/GenBank/DDBJ whole genome shotgun (WGS) entry which is preliminary data.</text>
</comment>
<accession>A0A6S7JMN1</accession>
<dbReference type="Pfam" id="PF00435">
    <property type="entry name" value="Spectrin"/>
    <property type="match status" value="1"/>
</dbReference>
<organism evidence="2 3">
    <name type="scientific">Paramuricea clavata</name>
    <name type="common">Red gorgonian</name>
    <name type="synonym">Violescent sea-whip</name>
    <dbReference type="NCBI Taxonomy" id="317549"/>
    <lineage>
        <taxon>Eukaryota</taxon>
        <taxon>Metazoa</taxon>
        <taxon>Cnidaria</taxon>
        <taxon>Anthozoa</taxon>
        <taxon>Octocorallia</taxon>
        <taxon>Malacalcyonacea</taxon>
        <taxon>Plexauridae</taxon>
        <taxon>Paramuricea</taxon>
    </lineage>
</organism>
<dbReference type="InterPro" id="IPR051336">
    <property type="entry name" value="RhoGEF_Guanine_NuclExch_SF"/>
</dbReference>
<evidence type="ECO:0000313" key="3">
    <source>
        <dbReference type="Proteomes" id="UP001152795"/>
    </source>
</evidence>
<evidence type="ECO:0000313" key="2">
    <source>
        <dbReference type="EMBL" id="CAB4017802.1"/>
    </source>
</evidence>
<proteinExistence type="predicted"/>
<dbReference type="GO" id="GO:0005737">
    <property type="term" value="C:cytoplasm"/>
    <property type="evidence" value="ECO:0007669"/>
    <property type="project" value="TreeGrafter"/>
</dbReference>
<keyword evidence="1" id="KW-0344">Guanine-nucleotide releasing factor</keyword>
<sequence>MLSSFQEQLKAIDTLSLRTFCKGEELIDLLRHSDVELRVRNPSTPETIDAHHHIQNLLEFLHSQRSSFLEFAETRRRKLEHRLALKQLEADTKQAIGCIRNGENMLLSNIIPGYSLAEAKDSLVEYEQFKTAMEKTSQRVASIRSRADELVKEDHPKPEQVMKCSDLVYTRWQQLMRKAKEKQQVVMASYNFFKTSEQVSSLLQKVLKDYKIGDDPCSQYAELELRDRCSVIASLLENHAREREDIAKGHEAVYGFADAFLKNVSPTAENGGTVTAGTPNDANKEKMEQQVKEISELIRGQKKFALDLWGVKNTVLGQCKEFLDFETNAKQALEWIHDQGEFYLSSNATIPESEDEAKQRYEEHLKFTEMSEVHEVTTVTFYFVFLRLLVSVPLNYK</sequence>
<protein>
    <submittedName>
        <fullName evidence="2">Triple functional domain -like isoform X5</fullName>
    </submittedName>
</protein>
<dbReference type="SMART" id="SM00150">
    <property type="entry name" value="SPEC"/>
    <property type="match status" value="1"/>
</dbReference>